<dbReference type="InterPro" id="IPR010065">
    <property type="entry name" value="AA_ABC_transptr_permease_3TM"/>
</dbReference>
<sequence length="461" mass="51394">MEKIHSDTERDDYKPLKKFVASPARPPKRETHGVIGTIRKRFFNSIGNSLLTCIALAVLFYLGKWIVNWAVIDAVFVADTRRQCFDTSPDGACWAGVISWFNGLIYGRFPVQEQWRVNLGVVIGIVWLLPLLSKRIPLRGAILLSWVALFPFVGAYLFLGGRFGQELGLFHGIMTCAAFGYLLLIYLNLIKALIGSKTIAVAGLHLLFVPFLEKRLSRRVVAISSMLVWGGLSAIAALFLSSFDLPLVPIERWGGLFLTFIIAGFSITMAIPVGVILALGRRSKLRVIHWLSLGVIEIVRSVPLITVLFMAVTLLPIFMPSDVEFNKLSQVLVAVCIFAGAYMAENIRGGLQAIPKGQFEAATTLGFGYWQTMFLIVLPQALRMMIPNIMTSFISLLKDTTLVSIIGLFDIMLMARNIANDKDWVGMHTEPLVLIAILFFVLCFSMSQYSLNLEKRIKVDR</sequence>
<dbReference type="GO" id="GO:0022857">
    <property type="term" value="F:transmembrane transporter activity"/>
    <property type="evidence" value="ECO:0007669"/>
    <property type="project" value="InterPro"/>
</dbReference>
<dbReference type="PROSITE" id="PS50928">
    <property type="entry name" value="ABC_TM1"/>
    <property type="match status" value="1"/>
</dbReference>
<evidence type="ECO:0000259" key="10">
    <source>
        <dbReference type="PROSITE" id="PS50928"/>
    </source>
</evidence>
<evidence type="ECO:0000313" key="11">
    <source>
        <dbReference type="EMBL" id="TDO99800.1"/>
    </source>
</evidence>
<gene>
    <name evidence="11" type="ORF">DFP79_0808</name>
</gene>
<evidence type="ECO:0000256" key="2">
    <source>
        <dbReference type="ARBA" id="ARBA00010072"/>
    </source>
</evidence>
<dbReference type="GO" id="GO:0006865">
    <property type="term" value="P:amino acid transport"/>
    <property type="evidence" value="ECO:0007669"/>
    <property type="project" value="UniProtKB-KW"/>
</dbReference>
<reference evidence="11 12" key="1">
    <citation type="submission" date="2019-03" db="EMBL/GenBank/DDBJ databases">
        <title>Genomic Encyclopedia of Type Strains, Phase III (KMG-III): the genomes of soil and plant-associated and newly described type strains.</title>
        <authorList>
            <person name="Whitman W."/>
        </authorList>
    </citation>
    <scope>NUCLEOTIDE SEQUENCE [LARGE SCALE GENOMIC DNA]</scope>
    <source>
        <strain evidence="11 12">CECT 7378</strain>
    </source>
</reference>
<dbReference type="PANTHER" id="PTHR30614">
    <property type="entry name" value="MEMBRANE COMPONENT OF AMINO ACID ABC TRANSPORTER"/>
    <property type="match status" value="1"/>
</dbReference>
<feature type="transmembrane region" description="Helical" evidence="9">
    <location>
        <begin position="431"/>
        <end position="451"/>
    </location>
</feature>
<dbReference type="RefSeq" id="WP_133502628.1">
    <property type="nucleotide sequence ID" value="NZ_SNXC01000009.1"/>
</dbReference>
<dbReference type="InterPro" id="IPR035906">
    <property type="entry name" value="MetI-like_sf"/>
</dbReference>
<proteinExistence type="inferred from homology"/>
<dbReference type="EMBL" id="SNXC01000009">
    <property type="protein sequence ID" value="TDO99800.1"/>
    <property type="molecule type" value="Genomic_DNA"/>
</dbReference>
<comment type="similarity">
    <text evidence="2">Belongs to the binding-protein-dependent transport system permease family. HisMQ subfamily.</text>
</comment>
<evidence type="ECO:0000256" key="7">
    <source>
        <dbReference type="ARBA" id="ARBA00022989"/>
    </source>
</evidence>
<feature type="transmembrane region" description="Helical" evidence="9">
    <location>
        <begin position="140"/>
        <end position="159"/>
    </location>
</feature>
<dbReference type="SUPFAM" id="SSF161098">
    <property type="entry name" value="MetI-like"/>
    <property type="match status" value="1"/>
</dbReference>
<feature type="transmembrane region" description="Helical" evidence="9">
    <location>
        <begin position="365"/>
        <end position="382"/>
    </location>
</feature>
<evidence type="ECO:0000256" key="5">
    <source>
        <dbReference type="ARBA" id="ARBA00022692"/>
    </source>
</evidence>
<feature type="domain" description="ABC transmembrane type-1" evidence="10">
    <location>
        <begin position="256"/>
        <end position="446"/>
    </location>
</feature>
<feature type="transmembrane region" description="Helical" evidence="9">
    <location>
        <begin position="301"/>
        <end position="319"/>
    </location>
</feature>
<accession>A0A4R6MG96</accession>
<keyword evidence="7 9" id="KW-1133">Transmembrane helix</keyword>
<feature type="transmembrane region" description="Helical" evidence="9">
    <location>
        <begin position="42"/>
        <end position="62"/>
    </location>
</feature>
<evidence type="ECO:0000256" key="3">
    <source>
        <dbReference type="ARBA" id="ARBA00022448"/>
    </source>
</evidence>
<keyword evidence="8 9" id="KW-0472">Membrane</keyword>
<keyword evidence="5 9" id="KW-0812">Transmembrane</keyword>
<dbReference type="Proteomes" id="UP000294656">
    <property type="component" value="Unassembled WGS sequence"/>
</dbReference>
<comment type="subcellular location">
    <subcellularLocation>
        <location evidence="1">Cell inner membrane</location>
        <topology evidence="1">Multi-pass membrane protein</topology>
    </subcellularLocation>
    <subcellularLocation>
        <location evidence="9">Cell membrane</location>
        <topology evidence="9">Multi-pass membrane protein</topology>
    </subcellularLocation>
</comment>
<feature type="transmembrane region" description="Helical" evidence="9">
    <location>
        <begin position="115"/>
        <end position="133"/>
    </location>
</feature>
<feature type="transmembrane region" description="Helical" evidence="9">
    <location>
        <begin position="220"/>
        <end position="243"/>
    </location>
</feature>
<evidence type="ECO:0000313" key="12">
    <source>
        <dbReference type="Proteomes" id="UP000294656"/>
    </source>
</evidence>
<comment type="caution">
    <text evidence="11">The sequence shown here is derived from an EMBL/GenBank/DDBJ whole genome shotgun (WGS) entry which is preliminary data.</text>
</comment>
<dbReference type="NCBIfam" id="TIGR01726">
    <property type="entry name" value="HEQRo_perm_3TM"/>
    <property type="match status" value="1"/>
</dbReference>
<evidence type="ECO:0000256" key="9">
    <source>
        <dbReference type="RuleBase" id="RU363032"/>
    </source>
</evidence>
<dbReference type="GO" id="GO:0043190">
    <property type="term" value="C:ATP-binding cassette (ABC) transporter complex"/>
    <property type="evidence" value="ECO:0007669"/>
    <property type="project" value="InterPro"/>
</dbReference>
<dbReference type="Pfam" id="PF00528">
    <property type="entry name" value="BPD_transp_1"/>
    <property type="match status" value="1"/>
</dbReference>
<dbReference type="Gene3D" id="1.10.3720.10">
    <property type="entry name" value="MetI-like"/>
    <property type="match status" value="1"/>
</dbReference>
<dbReference type="CDD" id="cd06261">
    <property type="entry name" value="TM_PBP2"/>
    <property type="match status" value="1"/>
</dbReference>
<feature type="transmembrane region" description="Helical" evidence="9">
    <location>
        <begin position="255"/>
        <end position="280"/>
    </location>
</feature>
<keyword evidence="6" id="KW-0029">Amino-acid transport</keyword>
<keyword evidence="4" id="KW-1003">Cell membrane</keyword>
<evidence type="ECO:0000256" key="6">
    <source>
        <dbReference type="ARBA" id="ARBA00022970"/>
    </source>
</evidence>
<dbReference type="InterPro" id="IPR000515">
    <property type="entry name" value="MetI-like"/>
</dbReference>
<keyword evidence="12" id="KW-1185">Reference proteome</keyword>
<name>A0A4R6MG96_9GAMM</name>
<evidence type="ECO:0000256" key="4">
    <source>
        <dbReference type="ARBA" id="ARBA00022475"/>
    </source>
</evidence>
<feature type="transmembrane region" description="Helical" evidence="9">
    <location>
        <begin position="402"/>
        <end position="419"/>
    </location>
</feature>
<dbReference type="PANTHER" id="PTHR30614:SF41">
    <property type="entry name" value="INNER MEMBRANE AMINO-ACID ABC TRANSPORTER PERMEASE PROTEIN YHDY"/>
    <property type="match status" value="1"/>
</dbReference>
<evidence type="ECO:0000256" key="1">
    <source>
        <dbReference type="ARBA" id="ARBA00004429"/>
    </source>
</evidence>
<keyword evidence="3 9" id="KW-0813">Transport</keyword>
<dbReference type="OrthoDB" id="9771188at2"/>
<organism evidence="11 12">
    <name type="scientific">Marinomonas balearica</name>
    <dbReference type="NCBI Taxonomy" id="491947"/>
    <lineage>
        <taxon>Bacteria</taxon>
        <taxon>Pseudomonadati</taxon>
        <taxon>Pseudomonadota</taxon>
        <taxon>Gammaproteobacteria</taxon>
        <taxon>Oceanospirillales</taxon>
        <taxon>Oceanospirillaceae</taxon>
        <taxon>Marinomonas</taxon>
    </lineage>
</organism>
<dbReference type="AlphaFoldDB" id="A0A4R6MG96"/>
<feature type="transmembrane region" description="Helical" evidence="9">
    <location>
        <begin position="179"/>
        <end position="208"/>
    </location>
</feature>
<evidence type="ECO:0000256" key="8">
    <source>
        <dbReference type="ARBA" id="ARBA00023136"/>
    </source>
</evidence>
<dbReference type="InterPro" id="IPR043429">
    <property type="entry name" value="ArtM/GltK/GlnP/TcyL/YhdX-like"/>
</dbReference>
<protein>
    <submittedName>
        <fullName evidence="11">Amino acid ABC transporter membrane protein 2 (PAAT family)</fullName>
    </submittedName>
</protein>